<name>A0A7T5R458_9BACT</name>
<proteinExistence type="predicted"/>
<protein>
    <submittedName>
        <fullName evidence="1">Uncharacterized protein</fullName>
    </submittedName>
</protein>
<organism evidence="1 2">
    <name type="scientific">Micavibrio aeruginosavorus</name>
    <dbReference type="NCBI Taxonomy" id="349221"/>
    <lineage>
        <taxon>Bacteria</taxon>
        <taxon>Pseudomonadati</taxon>
        <taxon>Bdellovibrionota</taxon>
        <taxon>Bdellovibrionia</taxon>
        <taxon>Bdellovibrionales</taxon>
        <taxon>Pseudobdellovibrionaceae</taxon>
        <taxon>Micavibrio</taxon>
    </lineage>
</organism>
<reference evidence="1 2" key="1">
    <citation type="submission" date="2020-07" db="EMBL/GenBank/DDBJ databases">
        <title>Huge and variable diversity of episymbiotic CPR bacteria and DPANN archaea in groundwater ecosystems.</title>
        <authorList>
            <person name="He C.Y."/>
            <person name="Keren R."/>
            <person name="Whittaker M."/>
            <person name="Farag I.F."/>
            <person name="Doudna J."/>
            <person name="Cate J.H.D."/>
            <person name="Banfield J.F."/>
        </authorList>
    </citation>
    <scope>NUCLEOTIDE SEQUENCE [LARGE SCALE GENOMIC DNA]</scope>
    <source>
        <strain evidence="1">NC_groundwater_70_Ag_B-0.1um_54_66</strain>
    </source>
</reference>
<gene>
    <name evidence="1" type="ORF">HYS17_05535</name>
</gene>
<evidence type="ECO:0000313" key="2">
    <source>
        <dbReference type="Proteomes" id="UP000595362"/>
    </source>
</evidence>
<dbReference type="AlphaFoldDB" id="A0A7T5R458"/>
<dbReference type="EMBL" id="CP066681">
    <property type="protein sequence ID" value="QQG37223.1"/>
    <property type="molecule type" value="Genomic_DNA"/>
</dbReference>
<sequence>MDGTPSPFRRRAYANLCRDFIDSAAPLVSDVLTREYGATSWKAEKDNMLFAAKASAFFSEDTLLALLMLLVPFSFPKALIAARQDRIAIKFADNIAQRLLISDGYSTDHVRRKLPHDMVCPAALRYAEQKKLNGLGRLIERSLI</sequence>
<accession>A0A7T5R458</accession>
<dbReference type="Proteomes" id="UP000595362">
    <property type="component" value="Chromosome"/>
</dbReference>
<evidence type="ECO:0000313" key="1">
    <source>
        <dbReference type="EMBL" id="QQG37223.1"/>
    </source>
</evidence>